<keyword evidence="1" id="KW-0812">Transmembrane</keyword>
<name>A0A1E4T8J5_9ASCO</name>
<keyword evidence="3" id="KW-1185">Reference proteome</keyword>
<keyword evidence="1" id="KW-0472">Membrane</keyword>
<gene>
    <name evidence="2" type="ORF">CANARDRAFT_57019</name>
</gene>
<dbReference type="EMBL" id="KV453847">
    <property type="protein sequence ID" value="ODV88087.1"/>
    <property type="molecule type" value="Genomic_DNA"/>
</dbReference>
<sequence length="85" mass="9588">MIHVITGSVVVPFSSSLPCPTPVQASLIHYLPLSSFWPPHANFFSRDMRPPDSTEVLPILQQQYMIPVAICFLCTIVTFYVFYAI</sequence>
<accession>A0A1E4T8J5</accession>
<reference evidence="3" key="1">
    <citation type="submission" date="2016-04" db="EMBL/GenBank/DDBJ databases">
        <title>Comparative genomics of biotechnologically important yeasts.</title>
        <authorList>
            <consortium name="DOE Joint Genome Institute"/>
            <person name="Riley R."/>
            <person name="Haridas S."/>
            <person name="Wolfe K.H."/>
            <person name="Lopes M.R."/>
            <person name="Hittinger C.T."/>
            <person name="Goker M."/>
            <person name="Salamov A."/>
            <person name="Wisecaver J."/>
            <person name="Long T.M."/>
            <person name="Aerts A.L."/>
            <person name="Barry K."/>
            <person name="Choi C."/>
            <person name="Clum A."/>
            <person name="Coughlan A.Y."/>
            <person name="Deshpande S."/>
            <person name="Douglass A.P."/>
            <person name="Hanson S.J."/>
            <person name="Klenk H.-P."/>
            <person name="Labutti K."/>
            <person name="Lapidus A."/>
            <person name="Lindquist E."/>
            <person name="Lipzen A."/>
            <person name="Meier-Kolthoff J.P."/>
            <person name="Ohm R.A."/>
            <person name="Otillar R.P."/>
            <person name="Pangilinan J."/>
            <person name="Peng Y."/>
            <person name="Rokas A."/>
            <person name="Rosa C.A."/>
            <person name="Scheuner C."/>
            <person name="Sibirny A.A."/>
            <person name="Slot J.C."/>
            <person name="Stielow J.B."/>
            <person name="Sun H."/>
            <person name="Kurtzman C.P."/>
            <person name="Blackwell M."/>
            <person name="Grigoriev I.V."/>
            <person name="Jeffries T.W."/>
        </authorList>
    </citation>
    <scope>NUCLEOTIDE SEQUENCE [LARGE SCALE GENOMIC DNA]</scope>
    <source>
        <strain evidence="3">NRRL YB-2248</strain>
    </source>
</reference>
<organism evidence="2 3">
    <name type="scientific">[Candida] arabinofermentans NRRL YB-2248</name>
    <dbReference type="NCBI Taxonomy" id="983967"/>
    <lineage>
        <taxon>Eukaryota</taxon>
        <taxon>Fungi</taxon>
        <taxon>Dikarya</taxon>
        <taxon>Ascomycota</taxon>
        <taxon>Saccharomycotina</taxon>
        <taxon>Pichiomycetes</taxon>
        <taxon>Pichiales</taxon>
        <taxon>Pichiaceae</taxon>
        <taxon>Ogataea</taxon>
        <taxon>Ogataea/Candida clade</taxon>
    </lineage>
</organism>
<proteinExistence type="predicted"/>
<evidence type="ECO:0000313" key="2">
    <source>
        <dbReference type="EMBL" id="ODV88087.1"/>
    </source>
</evidence>
<dbReference type="AlphaFoldDB" id="A0A1E4T8J5"/>
<protein>
    <submittedName>
        <fullName evidence="2">Uncharacterized protein</fullName>
    </submittedName>
</protein>
<feature type="transmembrane region" description="Helical" evidence="1">
    <location>
        <begin position="64"/>
        <end position="83"/>
    </location>
</feature>
<dbReference type="Proteomes" id="UP000094801">
    <property type="component" value="Unassembled WGS sequence"/>
</dbReference>
<keyword evidence="1" id="KW-1133">Transmembrane helix</keyword>
<evidence type="ECO:0000256" key="1">
    <source>
        <dbReference type="SAM" id="Phobius"/>
    </source>
</evidence>
<evidence type="ECO:0000313" key="3">
    <source>
        <dbReference type="Proteomes" id="UP000094801"/>
    </source>
</evidence>